<feature type="region of interest" description="Disordered" evidence="1">
    <location>
        <begin position="1"/>
        <end position="43"/>
    </location>
</feature>
<feature type="compositionally biased region" description="Polar residues" evidence="1">
    <location>
        <begin position="195"/>
        <end position="204"/>
    </location>
</feature>
<feature type="region of interest" description="Disordered" evidence="1">
    <location>
        <begin position="96"/>
        <end position="124"/>
    </location>
</feature>
<keyword evidence="4" id="KW-1185">Reference proteome</keyword>
<gene>
    <name evidence="3" type="ORF">QTG54_010110</name>
</gene>
<feature type="compositionally biased region" description="Gly residues" evidence="1">
    <location>
        <begin position="153"/>
        <end position="166"/>
    </location>
</feature>
<keyword evidence="3" id="KW-0378">Hydrolase</keyword>
<dbReference type="GO" id="GO:0004386">
    <property type="term" value="F:helicase activity"/>
    <property type="evidence" value="ECO:0007669"/>
    <property type="project" value="UniProtKB-KW"/>
</dbReference>
<feature type="region of interest" description="Disordered" evidence="1">
    <location>
        <begin position="144"/>
        <end position="220"/>
    </location>
</feature>
<protein>
    <submittedName>
        <fullName evidence="3">Helicase-associated domain-containing protein</fullName>
    </submittedName>
</protein>
<evidence type="ECO:0000256" key="1">
    <source>
        <dbReference type="SAM" id="MobiDB-lite"/>
    </source>
</evidence>
<feature type="compositionally biased region" description="Acidic residues" evidence="1">
    <location>
        <begin position="498"/>
        <end position="509"/>
    </location>
</feature>
<feature type="region of interest" description="Disordered" evidence="1">
    <location>
        <begin position="478"/>
        <end position="509"/>
    </location>
</feature>
<evidence type="ECO:0000259" key="2">
    <source>
        <dbReference type="Pfam" id="PF03457"/>
    </source>
</evidence>
<dbReference type="Pfam" id="PF03457">
    <property type="entry name" value="HA"/>
    <property type="match status" value="2"/>
</dbReference>
<feature type="compositionally biased region" description="Low complexity" evidence="1">
    <location>
        <begin position="96"/>
        <end position="110"/>
    </location>
</feature>
<name>A0AAD8Y5T2_9STRA</name>
<reference evidence="3" key="1">
    <citation type="submission" date="2023-06" db="EMBL/GenBank/DDBJ databases">
        <title>Survivors Of The Sea: Transcriptome response of Skeletonema marinoi to long-term dormancy.</title>
        <authorList>
            <person name="Pinder M.I.M."/>
            <person name="Kourtchenko O."/>
            <person name="Robertson E.K."/>
            <person name="Larsson T."/>
            <person name="Maumus F."/>
            <person name="Osuna-Cruz C.M."/>
            <person name="Vancaester E."/>
            <person name="Stenow R."/>
            <person name="Vandepoele K."/>
            <person name="Ploug H."/>
            <person name="Bruchert V."/>
            <person name="Godhe A."/>
            <person name="Topel M."/>
        </authorList>
    </citation>
    <scope>NUCLEOTIDE SEQUENCE</scope>
    <source>
        <strain evidence="3">R05AC</strain>
    </source>
</reference>
<comment type="caution">
    <text evidence="3">The sequence shown here is derived from an EMBL/GenBank/DDBJ whole genome shotgun (WGS) entry which is preliminary data.</text>
</comment>
<sequence length="509" mass="54929">MMPSQSPSPSGGTAGDTELPPLPNLPPNKRTISLPNNNMMPNSYLTTASEGDWLQKLQLEQNNANGMLSNMGMPSNNFRGDAVKYGFGGDNNSTAAGMANNSGNSASASAEGGGATSSSEREQMVAELRKMQAENEDLIRLISSRQQQQQQLGGSGGSGGGSGGTNGSINPMMMMQQQQQKVGGEGDNNHHQLKNGGNSEGQSKSAAAGGSSTALSPTGGMNMNSAAAVMGGMMGMNNINMMMPYSTMMGGGMNHHDMMNLNNMMPYSTMTHPSMSTNTTNNNNNMMLPPSKSTSTTNNNNNKAQKITIETSEDPNWEERYHELQLFKSEHGHTRVPARYKSNPKLGRWVMTQRRQFTVLMQGFPSALTTERMNRLNEIGFVWALRADPVTMWNRKFGELKAYKRLFGNCMVPQRYQPNPKLGTWVHTQRRQYKLMLEGKKSAMNNEKITALDSIGFFWMAKQKDGGAVAVGETTAVAGAGGSLPPSLPGIEGKSEGYGDDADEGSDDE</sequence>
<proteinExistence type="predicted"/>
<feature type="domain" description="Helicase-associated" evidence="2">
    <location>
        <begin position="393"/>
        <end position="457"/>
    </location>
</feature>
<dbReference type="AlphaFoldDB" id="A0AAD8Y5T2"/>
<feature type="compositionally biased region" description="Polar residues" evidence="1">
    <location>
        <begin position="30"/>
        <end position="43"/>
    </location>
</feature>
<feature type="compositionally biased region" description="Low complexity" evidence="1">
    <location>
        <begin position="205"/>
        <end position="220"/>
    </location>
</feature>
<evidence type="ECO:0000313" key="4">
    <source>
        <dbReference type="Proteomes" id="UP001224775"/>
    </source>
</evidence>
<dbReference type="InterPro" id="IPR005114">
    <property type="entry name" value="Helicase_assoc"/>
</dbReference>
<keyword evidence="3" id="KW-0547">Nucleotide-binding</keyword>
<feature type="domain" description="Helicase-associated" evidence="2">
    <location>
        <begin position="315"/>
        <end position="381"/>
    </location>
</feature>
<feature type="compositionally biased region" description="Low complexity" evidence="1">
    <location>
        <begin position="1"/>
        <end position="10"/>
    </location>
</feature>
<dbReference type="PANTHER" id="PTHR33418">
    <property type="entry name" value="HELICASE-ASSOCIATED"/>
    <property type="match status" value="1"/>
</dbReference>
<dbReference type="EMBL" id="JATAAI010000018">
    <property type="protein sequence ID" value="KAK1739567.1"/>
    <property type="molecule type" value="Genomic_DNA"/>
</dbReference>
<dbReference type="Gene3D" id="6.10.140.530">
    <property type="match status" value="2"/>
</dbReference>
<accession>A0AAD8Y5T2</accession>
<dbReference type="Proteomes" id="UP001224775">
    <property type="component" value="Unassembled WGS sequence"/>
</dbReference>
<dbReference type="PANTHER" id="PTHR33418:SF1">
    <property type="entry name" value="HELICASE-ASSOCIATED DOMAIN-CONTAINING PROTEIN"/>
    <property type="match status" value="1"/>
</dbReference>
<evidence type="ECO:0000313" key="3">
    <source>
        <dbReference type="EMBL" id="KAK1739567.1"/>
    </source>
</evidence>
<organism evidence="3 4">
    <name type="scientific">Skeletonema marinoi</name>
    <dbReference type="NCBI Taxonomy" id="267567"/>
    <lineage>
        <taxon>Eukaryota</taxon>
        <taxon>Sar</taxon>
        <taxon>Stramenopiles</taxon>
        <taxon>Ochrophyta</taxon>
        <taxon>Bacillariophyta</taxon>
        <taxon>Coscinodiscophyceae</taxon>
        <taxon>Thalassiosirophycidae</taxon>
        <taxon>Thalassiosirales</taxon>
        <taxon>Skeletonemataceae</taxon>
        <taxon>Skeletonema</taxon>
        <taxon>Skeletonema marinoi-dohrnii complex</taxon>
    </lineage>
</organism>
<keyword evidence="3" id="KW-0067">ATP-binding</keyword>
<keyword evidence="3" id="KW-0347">Helicase</keyword>